<protein>
    <recommendedName>
        <fullName evidence="2">Plastocyanin-like domain-containing protein</fullName>
    </recommendedName>
</protein>
<comment type="caution">
    <text evidence="3">The sequence shown here is derived from an EMBL/GenBank/DDBJ whole genome shotgun (WGS) entry which is preliminary data.</text>
</comment>
<dbReference type="InterPro" id="IPR011706">
    <property type="entry name" value="Cu-oxidase_C"/>
</dbReference>
<evidence type="ECO:0000313" key="4">
    <source>
        <dbReference type="Proteomes" id="UP000233551"/>
    </source>
</evidence>
<evidence type="ECO:0000313" key="3">
    <source>
        <dbReference type="EMBL" id="PKI33044.1"/>
    </source>
</evidence>
<feature type="domain" description="Plastocyanin-like" evidence="2">
    <location>
        <begin position="53"/>
        <end position="141"/>
    </location>
</feature>
<organism evidence="3 4">
    <name type="scientific">Punica granatum</name>
    <name type="common">Pomegranate</name>
    <dbReference type="NCBI Taxonomy" id="22663"/>
    <lineage>
        <taxon>Eukaryota</taxon>
        <taxon>Viridiplantae</taxon>
        <taxon>Streptophyta</taxon>
        <taxon>Embryophyta</taxon>
        <taxon>Tracheophyta</taxon>
        <taxon>Spermatophyta</taxon>
        <taxon>Magnoliopsida</taxon>
        <taxon>eudicotyledons</taxon>
        <taxon>Gunneridae</taxon>
        <taxon>Pentapetalae</taxon>
        <taxon>rosids</taxon>
        <taxon>malvids</taxon>
        <taxon>Myrtales</taxon>
        <taxon>Lythraceae</taxon>
        <taxon>Punica</taxon>
    </lineage>
</organism>
<dbReference type="SUPFAM" id="SSF49503">
    <property type="entry name" value="Cupredoxins"/>
    <property type="match status" value="1"/>
</dbReference>
<name>A0A2I0HMU5_PUNGR</name>
<dbReference type="GO" id="GO:0016491">
    <property type="term" value="F:oxidoreductase activity"/>
    <property type="evidence" value="ECO:0007669"/>
    <property type="project" value="InterPro"/>
</dbReference>
<dbReference type="InterPro" id="IPR045087">
    <property type="entry name" value="Cu-oxidase_fam"/>
</dbReference>
<dbReference type="GO" id="GO:0005507">
    <property type="term" value="F:copper ion binding"/>
    <property type="evidence" value="ECO:0007669"/>
    <property type="project" value="InterPro"/>
</dbReference>
<keyword evidence="4" id="KW-1185">Reference proteome</keyword>
<dbReference type="InterPro" id="IPR008972">
    <property type="entry name" value="Cupredoxin"/>
</dbReference>
<proteinExistence type="inferred from homology"/>
<dbReference type="Pfam" id="PF07731">
    <property type="entry name" value="Cu-oxidase_2"/>
    <property type="match status" value="1"/>
</dbReference>
<comment type="similarity">
    <text evidence="1">Belongs to the multicopper oxidase family.</text>
</comment>
<dbReference type="PANTHER" id="PTHR11709">
    <property type="entry name" value="MULTI-COPPER OXIDASE"/>
    <property type="match status" value="1"/>
</dbReference>
<evidence type="ECO:0000256" key="1">
    <source>
        <dbReference type="ARBA" id="ARBA00010609"/>
    </source>
</evidence>
<dbReference type="AlphaFoldDB" id="A0A2I0HMU5"/>
<reference evidence="3 4" key="1">
    <citation type="submission" date="2017-11" db="EMBL/GenBank/DDBJ databases">
        <title>De-novo sequencing of pomegranate (Punica granatum L.) genome.</title>
        <authorList>
            <person name="Akparov Z."/>
            <person name="Amiraslanov A."/>
            <person name="Hajiyeva S."/>
            <person name="Abbasov M."/>
            <person name="Kaur K."/>
            <person name="Hamwieh A."/>
            <person name="Solovyev V."/>
            <person name="Salamov A."/>
            <person name="Braich B."/>
            <person name="Kosarev P."/>
            <person name="Mahmoud A."/>
            <person name="Hajiyev E."/>
            <person name="Babayeva S."/>
            <person name="Izzatullayeva V."/>
            <person name="Mammadov A."/>
            <person name="Mammadov A."/>
            <person name="Sharifova S."/>
            <person name="Ojaghi J."/>
            <person name="Eynullazada K."/>
            <person name="Bayramov B."/>
            <person name="Abdulazimova A."/>
            <person name="Shahmuradov I."/>
        </authorList>
    </citation>
    <scope>NUCLEOTIDE SEQUENCE [LARGE SCALE GENOMIC DNA]</scope>
    <source>
        <strain evidence="4">cv. AG2017</strain>
        <tissue evidence="3">Leaf</tissue>
    </source>
</reference>
<accession>A0A2I0HMU5</accession>
<dbReference type="EMBL" id="PGOL01007094">
    <property type="protein sequence ID" value="PKI33044.1"/>
    <property type="molecule type" value="Genomic_DNA"/>
</dbReference>
<dbReference type="PANTHER" id="PTHR11709:SF443">
    <property type="entry name" value="LACCASE-15"/>
    <property type="match status" value="1"/>
</dbReference>
<dbReference type="Gene3D" id="2.60.40.420">
    <property type="entry name" value="Cupredoxins - blue copper proteins"/>
    <property type="match status" value="1"/>
</dbReference>
<evidence type="ECO:0000259" key="2">
    <source>
        <dbReference type="Pfam" id="PF07731"/>
    </source>
</evidence>
<gene>
    <name evidence="3" type="ORF">CRG98_046556</name>
</gene>
<dbReference type="STRING" id="22663.A0A2I0HMU5"/>
<dbReference type="Proteomes" id="UP000233551">
    <property type="component" value="Unassembled WGS sequence"/>
</dbReference>
<sequence length="142" mass="16568">MELDLPQARTTLVSQTLQAYYDHISWPFSYHLPMFPPYVFNFTAEYLPLVLETPKKATEVIVLDYASTVDIVMQSMNVVAGIDHPIRLHGYSFFIVRWGFGNFDPETYHLEYNLVDPPRRNTVTIPKNRWATIRFKAENPDV</sequence>